<accession>A0AAD7Z9J5</accession>
<evidence type="ECO:0000256" key="1">
    <source>
        <dbReference type="SAM" id="MobiDB-lite"/>
    </source>
</evidence>
<feature type="compositionally biased region" description="Basic and acidic residues" evidence="1">
    <location>
        <begin position="111"/>
        <end position="134"/>
    </location>
</feature>
<feature type="compositionally biased region" description="Polar residues" evidence="1">
    <location>
        <begin position="312"/>
        <end position="328"/>
    </location>
</feature>
<keyword evidence="3" id="KW-1185">Reference proteome</keyword>
<feature type="compositionally biased region" description="Polar residues" evidence="1">
    <location>
        <begin position="257"/>
        <end position="287"/>
    </location>
</feature>
<proteinExistence type="predicted"/>
<dbReference type="EMBL" id="JASPKZ010009812">
    <property type="protein sequence ID" value="KAJ9575963.1"/>
    <property type="molecule type" value="Genomic_DNA"/>
</dbReference>
<feature type="compositionally biased region" description="Polar residues" evidence="1">
    <location>
        <begin position="100"/>
        <end position="110"/>
    </location>
</feature>
<feature type="region of interest" description="Disordered" evidence="1">
    <location>
        <begin position="432"/>
        <end position="455"/>
    </location>
</feature>
<gene>
    <name evidence="2" type="ORF">L9F63_007190</name>
</gene>
<evidence type="ECO:0000313" key="3">
    <source>
        <dbReference type="Proteomes" id="UP001233999"/>
    </source>
</evidence>
<reference evidence="2" key="2">
    <citation type="submission" date="2023-05" db="EMBL/GenBank/DDBJ databases">
        <authorList>
            <person name="Fouks B."/>
        </authorList>
    </citation>
    <scope>NUCLEOTIDE SEQUENCE</scope>
    <source>
        <strain evidence="2">Stay&amp;Tobe</strain>
        <tissue evidence="2">Testes</tissue>
    </source>
</reference>
<protein>
    <submittedName>
        <fullName evidence="2">Uncharacterized protein</fullName>
    </submittedName>
</protein>
<organism evidence="2 3">
    <name type="scientific">Diploptera punctata</name>
    <name type="common">Pacific beetle cockroach</name>
    <dbReference type="NCBI Taxonomy" id="6984"/>
    <lineage>
        <taxon>Eukaryota</taxon>
        <taxon>Metazoa</taxon>
        <taxon>Ecdysozoa</taxon>
        <taxon>Arthropoda</taxon>
        <taxon>Hexapoda</taxon>
        <taxon>Insecta</taxon>
        <taxon>Pterygota</taxon>
        <taxon>Neoptera</taxon>
        <taxon>Polyneoptera</taxon>
        <taxon>Dictyoptera</taxon>
        <taxon>Blattodea</taxon>
        <taxon>Blaberoidea</taxon>
        <taxon>Blaberidae</taxon>
        <taxon>Diplopterinae</taxon>
        <taxon>Diploptera</taxon>
    </lineage>
</organism>
<comment type="caution">
    <text evidence="2">The sequence shown here is derived from an EMBL/GenBank/DDBJ whole genome shotgun (WGS) entry which is preliminary data.</text>
</comment>
<feature type="non-terminal residue" evidence="2">
    <location>
        <position position="1"/>
    </location>
</feature>
<feature type="region of interest" description="Disordered" evidence="1">
    <location>
        <begin position="100"/>
        <end position="341"/>
    </location>
</feature>
<sequence>SSSTKAVPSFVADDVLQRRLHLTTTSPSYVESLDSFFEDSDVSFDDDYENKTNYFPREVSSFRDYNHSVTDASDFGATLTTPRISIFDDFHDRLTEGIQQNLDTNEQSFRSTEKSDNPKYKQVHDPMNKEHENSDTNLQSIQNNSLSKQSVLEKSKSERKSSTNRKPLSDKNVIIKNTGTPGDKESTTSEPTRGRSHNRSRTQISNKISDNKLSESTIVTNNLETSTNSAVSDSATETNKNVSDNNNSRGGKMLILSHNQNSSSSTNIFDESSETPQFGSSENSLNRENIKKSRLRNGLRRTGFNRTEEQVDANTTTEAYEKTPATTKQSDENNYSTTEYSSSSRSRAFTFRRLYSGTSTIAPTTDGTTKTFEKISSTTKPNNVDTIRQRLSTLRRRLQTSTEPTYTVVSSSNFTTESNAIVRGWPGIPKRSSVPKLSPNGTVTESTENNEGNDIITRTNTFKPINRNRGAVRYGSQKNVNESSFPLPPSATAWTLVTLKGPGNESRSSQQSDQNDTSTISNSTTRVVATSVKWSPIRGNKLWTTLQQGM</sequence>
<evidence type="ECO:0000313" key="2">
    <source>
        <dbReference type="EMBL" id="KAJ9575963.1"/>
    </source>
</evidence>
<reference evidence="2" key="1">
    <citation type="journal article" date="2023" name="IScience">
        <title>Live-bearing cockroach genome reveals convergent evolutionary mechanisms linked to viviparity in insects and beyond.</title>
        <authorList>
            <person name="Fouks B."/>
            <person name="Harrison M.C."/>
            <person name="Mikhailova A.A."/>
            <person name="Marchal E."/>
            <person name="English S."/>
            <person name="Carruthers M."/>
            <person name="Jennings E.C."/>
            <person name="Chiamaka E.L."/>
            <person name="Frigard R.A."/>
            <person name="Pippel M."/>
            <person name="Attardo G.M."/>
            <person name="Benoit J.B."/>
            <person name="Bornberg-Bauer E."/>
            <person name="Tobe S.S."/>
        </authorList>
    </citation>
    <scope>NUCLEOTIDE SEQUENCE</scope>
    <source>
        <strain evidence="2">Stay&amp;Tobe</strain>
    </source>
</reference>
<name>A0AAD7Z9J5_DIPPU</name>
<feature type="compositionally biased region" description="Polar residues" evidence="1">
    <location>
        <begin position="135"/>
        <end position="150"/>
    </location>
</feature>
<feature type="compositionally biased region" description="Low complexity" evidence="1">
    <location>
        <begin position="506"/>
        <end position="521"/>
    </location>
</feature>
<feature type="compositionally biased region" description="Polar residues" evidence="1">
    <location>
        <begin position="439"/>
        <end position="455"/>
    </location>
</feature>
<feature type="compositionally biased region" description="Basic and acidic residues" evidence="1">
    <location>
        <begin position="151"/>
        <end position="161"/>
    </location>
</feature>
<dbReference type="Proteomes" id="UP001233999">
    <property type="component" value="Unassembled WGS sequence"/>
</dbReference>
<dbReference type="AlphaFoldDB" id="A0AAD7Z9J5"/>
<feature type="region of interest" description="Disordered" evidence="1">
    <location>
        <begin position="500"/>
        <end position="523"/>
    </location>
</feature>
<feature type="compositionally biased region" description="Low complexity" evidence="1">
    <location>
        <begin position="332"/>
        <end position="341"/>
    </location>
</feature>
<feature type="compositionally biased region" description="Polar residues" evidence="1">
    <location>
        <begin position="214"/>
        <end position="249"/>
    </location>
</feature>